<dbReference type="Pfam" id="PF07885">
    <property type="entry name" value="Ion_trans_2"/>
    <property type="match status" value="2"/>
</dbReference>
<dbReference type="Gene3D" id="1.10.287.70">
    <property type="match status" value="2"/>
</dbReference>
<sequence>MILLLNVLLQFFAPGRRARTESDPERGPEIDLPEARVASDLATDTLPTDAPPRAHLVDEPDEESLPIDDHDDNDIIDQLEREQYPDRAPRKKRLFTTLSTFSTMSGASGISNWWTRTKRFLNPRTSAADMEAYVPHYRLMPIISGIIIPFSILLEIPGITADWYISIDENNNIVGTRPNTPILDIGLSFSIALAVLANLCLVVRFLEKKINGLTRKQRTLTISVMILLIYMSFGALIETFLIDLSYLNALYFTVVTIETIGFGDIVPKTAGARSFTAIYALFGILNLALTVGLTRESVLEGIEVGYRRRVRAMRARRKKLHWEHRVYTRWRAAIEFHLRRAGAPIWVKDTSEKHKHRYCPALTELFDKLWPWPTSDLMTDFRHKGKNQHPHGMHLNLEALSWTQLEAAAMEAGVPLRSLLPEGFSPKVKHGDAGTVERPNESGDIPTHRKPHAPPNVAGIPLTHVRLGRMVTMLGNFALAVDHSAFVKVPKPGDNLQVPENRDGNRDRRSVAEQYESLRASMEKEEKKAFYVRLIVVWIVFLLFWFVGSAIFMTTENWTYTTALYFCVIAFTTIGYGDLTPKSPAGRAVFIFWALLGVGTMTILISILSDAFSSQYKSIFTSGIIAKAVKRYQERARAGKYPITRPPDTGSGSSAPPSSSFPVSHTQIPSAGAVDHAKKHADTQLEALPQKFLKHARTFGEEAHYLIQPEALDINKEAVPRGLKQLMDDVAGVERLGERIKDEILRDSDARHALLAISIENALRKMVGIAEEAIEAMKERDRLAQLKPHDYSQKDSHGHPQLRHRASYW</sequence>
<protein>
    <recommendedName>
        <fullName evidence="12">Potassium channel domain-containing protein</fullName>
    </recommendedName>
</protein>
<organism evidence="13 14">
    <name type="scientific">Sphagnurus paluster</name>
    <dbReference type="NCBI Taxonomy" id="117069"/>
    <lineage>
        <taxon>Eukaryota</taxon>
        <taxon>Fungi</taxon>
        <taxon>Dikarya</taxon>
        <taxon>Basidiomycota</taxon>
        <taxon>Agaricomycotina</taxon>
        <taxon>Agaricomycetes</taxon>
        <taxon>Agaricomycetidae</taxon>
        <taxon>Agaricales</taxon>
        <taxon>Tricholomatineae</taxon>
        <taxon>Lyophyllaceae</taxon>
        <taxon>Sphagnurus</taxon>
    </lineage>
</organism>
<evidence type="ECO:0000256" key="11">
    <source>
        <dbReference type="SAM" id="SignalP"/>
    </source>
</evidence>
<feature type="transmembrane region" description="Helical" evidence="10">
    <location>
        <begin position="588"/>
        <end position="608"/>
    </location>
</feature>
<comment type="similarity">
    <text evidence="8">Belongs to the two pore domain potassium channel (TC 1.A.1.8) family.</text>
</comment>
<keyword evidence="4 10" id="KW-1133">Transmembrane helix</keyword>
<feature type="transmembrane region" description="Helical" evidence="10">
    <location>
        <begin position="219"/>
        <end position="242"/>
    </location>
</feature>
<feature type="region of interest" description="Disordered" evidence="9">
    <location>
        <begin position="36"/>
        <end position="72"/>
    </location>
</feature>
<evidence type="ECO:0000256" key="2">
    <source>
        <dbReference type="ARBA" id="ARBA00022448"/>
    </source>
</evidence>
<evidence type="ECO:0000256" key="7">
    <source>
        <dbReference type="ARBA" id="ARBA00023303"/>
    </source>
</evidence>
<feature type="signal peptide" evidence="11">
    <location>
        <begin position="1"/>
        <end position="18"/>
    </location>
</feature>
<dbReference type="GO" id="GO:0030322">
    <property type="term" value="P:stabilization of membrane potential"/>
    <property type="evidence" value="ECO:0007669"/>
    <property type="project" value="TreeGrafter"/>
</dbReference>
<dbReference type="PANTHER" id="PTHR11003">
    <property type="entry name" value="POTASSIUM CHANNEL, SUBFAMILY K"/>
    <property type="match status" value="1"/>
</dbReference>
<evidence type="ECO:0000256" key="9">
    <source>
        <dbReference type="SAM" id="MobiDB-lite"/>
    </source>
</evidence>
<feature type="transmembrane region" description="Helical" evidence="10">
    <location>
        <begin position="530"/>
        <end position="552"/>
    </location>
</feature>
<feature type="compositionally biased region" description="Basic and acidic residues" evidence="9">
    <location>
        <begin position="788"/>
        <end position="798"/>
    </location>
</feature>
<keyword evidence="6 10" id="KW-0472">Membrane</keyword>
<evidence type="ECO:0000256" key="5">
    <source>
        <dbReference type="ARBA" id="ARBA00023065"/>
    </source>
</evidence>
<evidence type="ECO:0000256" key="8">
    <source>
        <dbReference type="RuleBase" id="RU003857"/>
    </source>
</evidence>
<feature type="transmembrane region" description="Helical" evidence="10">
    <location>
        <begin position="558"/>
        <end position="576"/>
    </location>
</feature>
<feature type="region of interest" description="Disordered" evidence="9">
    <location>
        <begin position="427"/>
        <end position="457"/>
    </location>
</feature>
<keyword evidence="14" id="KW-1185">Reference proteome</keyword>
<dbReference type="InterPro" id="IPR003280">
    <property type="entry name" value="2pore_dom_K_chnl"/>
</dbReference>
<evidence type="ECO:0000313" key="14">
    <source>
        <dbReference type="Proteomes" id="UP000717328"/>
    </source>
</evidence>
<keyword evidence="3 8" id="KW-0812">Transmembrane</keyword>
<dbReference type="GO" id="GO:0005886">
    <property type="term" value="C:plasma membrane"/>
    <property type="evidence" value="ECO:0007669"/>
    <property type="project" value="TreeGrafter"/>
</dbReference>
<dbReference type="InterPro" id="IPR013099">
    <property type="entry name" value="K_chnl_dom"/>
</dbReference>
<gene>
    <name evidence="13" type="ORF">H0H81_007979</name>
</gene>
<feature type="transmembrane region" description="Helical" evidence="10">
    <location>
        <begin position="185"/>
        <end position="207"/>
    </location>
</feature>
<feature type="domain" description="Potassium channel" evidence="12">
    <location>
        <begin position="226"/>
        <end position="294"/>
    </location>
</feature>
<keyword evidence="7 8" id="KW-0407">Ion channel</keyword>
<feature type="compositionally biased region" description="Acidic residues" evidence="9">
    <location>
        <begin position="59"/>
        <end position="72"/>
    </location>
</feature>
<feature type="compositionally biased region" description="Low complexity" evidence="9">
    <location>
        <begin position="646"/>
        <end position="664"/>
    </location>
</feature>
<evidence type="ECO:0000256" key="4">
    <source>
        <dbReference type="ARBA" id="ARBA00022989"/>
    </source>
</evidence>
<evidence type="ECO:0000259" key="12">
    <source>
        <dbReference type="Pfam" id="PF07885"/>
    </source>
</evidence>
<evidence type="ECO:0000313" key="13">
    <source>
        <dbReference type="EMBL" id="KAG5651636.1"/>
    </source>
</evidence>
<feature type="domain" description="Potassium channel" evidence="12">
    <location>
        <begin position="541"/>
        <end position="612"/>
    </location>
</feature>
<dbReference type="OrthoDB" id="297496at2759"/>
<feature type="region of interest" description="Disordered" evidence="9">
    <location>
        <begin position="788"/>
        <end position="809"/>
    </location>
</feature>
<dbReference type="PANTHER" id="PTHR11003:SF291">
    <property type="entry name" value="IP11374P"/>
    <property type="match status" value="1"/>
</dbReference>
<feature type="compositionally biased region" description="Basic residues" evidence="9">
    <location>
        <begin position="800"/>
        <end position="809"/>
    </location>
</feature>
<comment type="caution">
    <text evidence="13">The sequence shown here is derived from an EMBL/GenBank/DDBJ whole genome shotgun (WGS) entry which is preliminary data.</text>
</comment>
<dbReference type="AlphaFoldDB" id="A0A9P7GKE0"/>
<feature type="transmembrane region" description="Helical" evidence="10">
    <location>
        <begin position="139"/>
        <end position="165"/>
    </location>
</feature>
<keyword evidence="11" id="KW-0732">Signal</keyword>
<keyword evidence="2 8" id="KW-0813">Transport</keyword>
<keyword evidence="5 8" id="KW-0406">Ion transport</keyword>
<name>A0A9P7GKE0_9AGAR</name>
<feature type="transmembrane region" description="Helical" evidence="10">
    <location>
        <begin position="94"/>
        <end position="114"/>
    </location>
</feature>
<dbReference type="GO" id="GO:0022841">
    <property type="term" value="F:potassium ion leak channel activity"/>
    <property type="evidence" value="ECO:0007669"/>
    <property type="project" value="TreeGrafter"/>
</dbReference>
<dbReference type="Proteomes" id="UP000717328">
    <property type="component" value="Unassembled WGS sequence"/>
</dbReference>
<dbReference type="EMBL" id="JABCKI010000217">
    <property type="protein sequence ID" value="KAG5651636.1"/>
    <property type="molecule type" value="Genomic_DNA"/>
</dbReference>
<reference evidence="13" key="1">
    <citation type="submission" date="2021-02" db="EMBL/GenBank/DDBJ databases">
        <authorList>
            <person name="Nieuwenhuis M."/>
            <person name="Van De Peppel L.J.J."/>
        </authorList>
    </citation>
    <scope>NUCLEOTIDE SEQUENCE</scope>
    <source>
        <strain evidence="13">D49</strain>
    </source>
</reference>
<proteinExistence type="inferred from homology"/>
<dbReference type="GO" id="GO:0015271">
    <property type="term" value="F:outward rectifier potassium channel activity"/>
    <property type="evidence" value="ECO:0007669"/>
    <property type="project" value="TreeGrafter"/>
</dbReference>
<accession>A0A9P7GKE0</accession>
<evidence type="ECO:0000256" key="6">
    <source>
        <dbReference type="ARBA" id="ARBA00023136"/>
    </source>
</evidence>
<comment type="subcellular location">
    <subcellularLocation>
        <location evidence="1">Membrane</location>
        <topology evidence="1">Multi-pass membrane protein</topology>
    </subcellularLocation>
</comment>
<reference evidence="13" key="2">
    <citation type="submission" date="2021-10" db="EMBL/GenBank/DDBJ databases">
        <title>Phylogenomics reveals ancestral predisposition of the termite-cultivated fungus Termitomyces towards a domesticated lifestyle.</title>
        <authorList>
            <person name="Auxier B."/>
            <person name="Grum-Grzhimaylo A."/>
            <person name="Cardenas M.E."/>
            <person name="Lodge J.D."/>
            <person name="Laessoe T."/>
            <person name="Pedersen O."/>
            <person name="Smith M.E."/>
            <person name="Kuyper T.W."/>
            <person name="Franco-Molano E.A."/>
            <person name="Baroni T.J."/>
            <person name="Aanen D.K."/>
        </authorList>
    </citation>
    <scope>NUCLEOTIDE SEQUENCE</scope>
    <source>
        <strain evidence="13">D49</strain>
    </source>
</reference>
<evidence type="ECO:0000256" key="3">
    <source>
        <dbReference type="ARBA" id="ARBA00022692"/>
    </source>
</evidence>
<feature type="region of interest" description="Disordered" evidence="9">
    <location>
        <begin position="640"/>
        <end position="666"/>
    </location>
</feature>
<feature type="transmembrane region" description="Helical" evidence="10">
    <location>
        <begin position="276"/>
        <end position="294"/>
    </location>
</feature>
<evidence type="ECO:0000256" key="10">
    <source>
        <dbReference type="SAM" id="Phobius"/>
    </source>
</evidence>
<evidence type="ECO:0000256" key="1">
    <source>
        <dbReference type="ARBA" id="ARBA00004141"/>
    </source>
</evidence>
<feature type="chain" id="PRO_5040282580" description="Potassium channel domain-containing protein" evidence="11">
    <location>
        <begin position="19"/>
        <end position="809"/>
    </location>
</feature>
<dbReference type="SUPFAM" id="SSF81324">
    <property type="entry name" value="Voltage-gated potassium channels"/>
    <property type="match status" value="2"/>
</dbReference>
<dbReference type="PRINTS" id="PR01333">
    <property type="entry name" value="2POREKCHANEL"/>
</dbReference>